<evidence type="ECO:0000256" key="4">
    <source>
        <dbReference type="ARBA" id="ARBA00023136"/>
    </source>
</evidence>
<name>A0A183FJ07_HELPZ</name>
<dbReference type="InterPro" id="IPR038599">
    <property type="entry name" value="LAP1C-like_C_sf"/>
</dbReference>
<comment type="subcellular location">
    <subcellularLocation>
        <location evidence="1">Membrane</location>
    </subcellularLocation>
</comment>
<sequence>MLSSDNDGYNLRNAPSFSNINLALTVAVVVLALFYMLLLGRASEERQLSEESLRAKLVDYEKRLAESASKFDTLSDEEFGMLLFLGRQWITMKQKSPAFLVIVGARSEELAIAISDVFRASFMDVEPLTTFNLTSESSRVELHNQISRAAASAVPFAVLNGIDHLYWDAPLVLHALADYSSSEYCNALLLLTITKDFPGTRKECEKSMME</sequence>
<evidence type="ECO:0000313" key="8">
    <source>
        <dbReference type="WBParaSite" id="HPBE_0000693901-mRNA-1"/>
    </source>
</evidence>
<evidence type="ECO:0000256" key="1">
    <source>
        <dbReference type="ARBA" id="ARBA00004370"/>
    </source>
</evidence>
<accession>A0A3P8B0Z1</accession>
<keyword evidence="2 5" id="KW-0812">Transmembrane</keyword>
<proteinExistence type="predicted"/>
<evidence type="ECO:0000256" key="3">
    <source>
        <dbReference type="ARBA" id="ARBA00022989"/>
    </source>
</evidence>
<evidence type="ECO:0000313" key="7">
    <source>
        <dbReference type="Proteomes" id="UP000050761"/>
    </source>
</evidence>
<gene>
    <name evidence="6" type="ORF">HPBE_LOCUS6940</name>
</gene>
<keyword evidence="3 5" id="KW-1133">Transmembrane helix</keyword>
<reference evidence="8" key="2">
    <citation type="submission" date="2019-09" db="UniProtKB">
        <authorList>
            <consortium name="WormBaseParasite"/>
        </authorList>
    </citation>
    <scope>IDENTIFICATION</scope>
</reference>
<dbReference type="Gene3D" id="3.40.50.12190">
    <property type="match status" value="1"/>
</dbReference>
<evidence type="ECO:0000256" key="5">
    <source>
        <dbReference type="SAM" id="Phobius"/>
    </source>
</evidence>
<protein>
    <submittedName>
        <fullName evidence="8">Thioredoxin-like_fold domain-containing protein</fullName>
    </submittedName>
</protein>
<reference evidence="6 7" key="1">
    <citation type="submission" date="2018-11" db="EMBL/GenBank/DDBJ databases">
        <authorList>
            <consortium name="Pathogen Informatics"/>
        </authorList>
    </citation>
    <scope>NUCLEOTIDE SEQUENCE [LARGE SCALE GENOMIC DNA]</scope>
</reference>
<dbReference type="EMBL" id="UZAH01025772">
    <property type="protein sequence ID" value="VDO70288.1"/>
    <property type="molecule type" value="Genomic_DNA"/>
</dbReference>
<feature type="transmembrane region" description="Helical" evidence="5">
    <location>
        <begin position="20"/>
        <end position="39"/>
    </location>
</feature>
<accession>A0A183FJ07</accession>
<evidence type="ECO:0000256" key="2">
    <source>
        <dbReference type="ARBA" id="ARBA00022692"/>
    </source>
</evidence>
<dbReference type="OrthoDB" id="5877420at2759"/>
<dbReference type="Proteomes" id="UP000050761">
    <property type="component" value="Unassembled WGS sequence"/>
</dbReference>
<evidence type="ECO:0000313" key="6">
    <source>
        <dbReference type="EMBL" id="VDO70288.1"/>
    </source>
</evidence>
<dbReference type="WBParaSite" id="HPBE_0000693901-mRNA-1">
    <property type="protein sequence ID" value="HPBE_0000693901-mRNA-1"/>
    <property type="gene ID" value="HPBE_0000693901"/>
</dbReference>
<keyword evidence="7" id="KW-1185">Reference proteome</keyword>
<organism evidence="7 8">
    <name type="scientific">Heligmosomoides polygyrus</name>
    <name type="common">Parasitic roundworm</name>
    <dbReference type="NCBI Taxonomy" id="6339"/>
    <lineage>
        <taxon>Eukaryota</taxon>
        <taxon>Metazoa</taxon>
        <taxon>Ecdysozoa</taxon>
        <taxon>Nematoda</taxon>
        <taxon>Chromadorea</taxon>
        <taxon>Rhabditida</taxon>
        <taxon>Rhabditina</taxon>
        <taxon>Rhabditomorpha</taxon>
        <taxon>Strongyloidea</taxon>
        <taxon>Heligmosomidae</taxon>
        <taxon>Heligmosomoides</taxon>
    </lineage>
</organism>
<keyword evidence="4 5" id="KW-0472">Membrane</keyword>
<dbReference type="AlphaFoldDB" id="A0A183FJ07"/>
<dbReference type="GO" id="GO:0016020">
    <property type="term" value="C:membrane"/>
    <property type="evidence" value="ECO:0007669"/>
    <property type="project" value="UniProtKB-SubCell"/>
</dbReference>